<dbReference type="AlphaFoldDB" id="A0AAD5RSI1"/>
<comment type="subcellular location">
    <subcellularLocation>
        <location evidence="1">Membrane</location>
        <topology evidence="1">Multi-pass membrane protein</topology>
    </subcellularLocation>
</comment>
<proteinExistence type="predicted"/>
<dbReference type="GO" id="GO:0016020">
    <property type="term" value="C:membrane"/>
    <property type="evidence" value="ECO:0007669"/>
    <property type="project" value="UniProtKB-SubCell"/>
</dbReference>
<evidence type="ECO:0000256" key="2">
    <source>
        <dbReference type="ARBA" id="ARBA00022692"/>
    </source>
</evidence>
<evidence type="ECO:0000256" key="5">
    <source>
        <dbReference type="SAM" id="Phobius"/>
    </source>
</evidence>
<evidence type="ECO:0000256" key="1">
    <source>
        <dbReference type="ARBA" id="ARBA00004141"/>
    </source>
</evidence>
<keyword evidence="4 5" id="KW-0472">Membrane</keyword>
<dbReference type="InterPro" id="IPR045863">
    <property type="entry name" value="CorA_TM1_TM2"/>
</dbReference>
<organism evidence="6 7">
    <name type="scientific">Zalerion maritima</name>
    <dbReference type="NCBI Taxonomy" id="339359"/>
    <lineage>
        <taxon>Eukaryota</taxon>
        <taxon>Fungi</taxon>
        <taxon>Dikarya</taxon>
        <taxon>Ascomycota</taxon>
        <taxon>Pezizomycotina</taxon>
        <taxon>Sordariomycetes</taxon>
        <taxon>Lulworthiomycetidae</taxon>
        <taxon>Lulworthiales</taxon>
        <taxon>Lulworthiaceae</taxon>
        <taxon>Zalerion</taxon>
    </lineage>
</organism>
<name>A0AAD5RSI1_9PEZI</name>
<keyword evidence="7" id="KW-1185">Reference proteome</keyword>
<gene>
    <name evidence="6" type="ORF">MKZ38_010385</name>
</gene>
<dbReference type="Proteomes" id="UP001201980">
    <property type="component" value="Unassembled WGS sequence"/>
</dbReference>
<evidence type="ECO:0000256" key="4">
    <source>
        <dbReference type="ARBA" id="ARBA00023136"/>
    </source>
</evidence>
<accession>A0AAD5RSI1</accession>
<comment type="caution">
    <text evidence="6">The sequence shown here is derived from an EMBL/GenBank/DDBJ whole genome shotgun (WGS) entry which is preliminary data.</text>
</comment>
<evidence type="ECO:0000313" key="7">
    <source>
        <dbReference type="Proteomes" id="UP001201980"/>
    </source>
</evidence>
<feature type="transmembrane region" description="Helical" evidence="5">
    <location>
        <begin position="363"/>
        <end position="383"/>
    </location>
</feature>
<keyword evidence="3 5" id="KW-1133">Transmembrane helix</keyword>
<reference evidence="6" key="1">
    <citation type="submission" date="2022-07" db="EMBL/GenBank/DDBJ databases">
        <title>Draft genome sequence of Zalerion maritima ATCC 34329, a (micro)plastics degrading marine fungus.</title>
        <authorList>
            <person name="Paco A."/>
            <person name="Goncalves M.F.M."/>
            <person name="Rocha-Santos T.A.P."/>
            <person name="Alves A."/>
        </authorList>
    </citation>
    <scope>NUCLEOTIDE SEQUENCE</scope>
    <source>
        <strain evidence="6">ATCC 34329</strain>
    </source>
</reference>
<evidence type="ECO:0000256" key="3">
    <source>
        <dbReference type="ARBA" id="ARBA00022989"/>
    </source>
</evidence>
<evidence type="ECO:0000313" key="6">
    <source>
        <dbReference type="EMBL" id="KAJ2903121.1"/>
    </source>
</evidence>
<sequence length="577" mass="64057">MEGLRNESRRIYQDQKFLAPKDYPDKYPLVEVVEKRNGAAAENIYSRCNIPSLDLVHHPGSHASSTCRSSRDGEAAIFRLVGLSMTRYHEICCHKEQFDSLFARFQLDNYMRCMVTSDVMGYHQFLPGNAPRASRVASFFLSNVSYVFLWSYNFDTLSTSAIMIGRNSGAAFEEFLHHLELQRSLAPHPLLIPFVVSIQLHMFAHKCVGSQMETIREVEKKKKIGDLWSPEIVANPFLQSEKGTRNDVSQQMSKTLIQLEDMLRHLKFAQSLQKMVTGQKGAQLMRHVRSETIPSIQFKTQAIKNAVGILLPQVRSATLAISFLQRRARNQITTINNFIAQSDAEAGIAVAINTRRDSSSMKVLAVMTMAFLPGTFFAALFSVPSLAPGVQDKYWLYWAFALPTTALVFLVWFLITKKHRLVAWLSEKDPAGDLRSSSAGEVETGRPPGLAFDLGGLKSQFEDPGSHFQLAPPGVIVSLAIAAGSRIVASVPGRIASGRLPERLHSAKELEEPKGCSFNKNRGQFCDEDLMLLPRPGLACAASDGGYSFDWSSGLPYVSPSISTMVSPTVVEIYIAP</sequence>
<dbReference type="SUPFAM" id="SSF144083">
    <property type="entry name" value="Magnesium transport protein CorA, transmembrane region"/>
    <property type="match status" value="1"/>
</dbReference>
<dbReference type="Gene3D" id="1.20.58.340">
    <property type="entry name" value="Magnesium transport protein CorA, transmembrane region"/>
    <property type="match status" value="1"/>
</dbReference>
<dbReference type="EMBL" id="JAKWBI020000090">
    <property type="protein sequence ID" value="KAJ2903121.1"/>
    <property type="molecule type" value="Genomic_DNA"/>
</dbReference>
<keyword evidence="2 5" id="KW-0812">Transmembrane</keyword>
<feature type="transmembrane region" description="Helical" evidence="5">
    <location>
        <begin position="395"/>
        <end position="415"/>
    </location>
</feature>
<protein>
    <submittedName>
        <fullName evidence="6">Uncharacterized protein</fullName>
    </submittedName>
</protein>